<dbReference type="Gene3D" id="3.30.160.250">
    <property type="match status" value="1"/>
</dbReference>
<protein>
    <recommendedName>
        <fullName evidence="3">Type II toxin-antitoxin system HicB family antitoxin</fullName>
    </recommendedName>
</protein>
<dbReference type="OrthoDB" id="428699at2"/>
<reference evidence="1 2" key="2">
    <citation type="submission" date="2018-03" db="EMBL/GenBank/DDBJ databases">
        <title>The ancient ancestry and fast evolution of plastids.</title>
        <authorList>
            <person name="Moore K.R."/>
            <person name="Magnabosco C."/>
            <person name="Momper L."/>
            <person name="Gold D.A."/>
            <person name="Bosak T."/>
            <person name="Fournier G.P."/>
        </authorList>
    </citation>
    <scope>NUCLEOTIDE SEQUENCE [LARGE SCALE GENOMIC DNA]</scope>
    <source>
        <strain evidence="1 2">ULC007</strain>
    </source>
</reference>
<dbReference type="EMBL" id="PVWG01000010">
    <property type="protein sequence ID" value="PSB19478.1"/>
    <property type="molecule type" value="Genomic_DNA"/>
</dbReference>
<accession>A0A2T1DG70</accession>
<evidence type="ECO:0008006" key="3">
    <source>
        <dbReference type="Google" id="ProtNLM"/>
    </source>
</evidence>
<dbReference type="AlphaFoldDB" id="A0A2T1DG70"/>
<organism evidence="1 2">
    <name type="scientific">Phormidesmis priestleyi ULC007</name>
    <dbReference type="NCBI Taxonomy" id="1920490"/>
    <lineage>
        <taxon>Bacteria</taxon>
        <taxon>Bacillati</taxon>
        <taxon>Cyanobacteriota</taxon>
        <taxon>Cyanophyceae</taxon>
        <taxon>Leptolyngbyales</taxon>
        <taxon>Leptolyngbyaceae</taxon>
        <taxon>Phormidesmis</taxon>
    </lineage>
</organism>
<evidence type="ECO:0000313" key="1">
    <source>
        <dbReference type="EMBL" id="PSB19478.1"/>
    </source>
</evidence>
<dbReference type="InterPro" id="IPR035069">
    <property type="entry name" value="TTHA1013/TTHA0281-like"/>
</dbReference>
<dbReference type="Proteomes" id="UP000238634">
    <property type="component" value="Unassembled WGS sequence"/>
</dbReference>
<dbReference type="SUPFAM" id="SSF143100">
    <property type="entry name" value="TTHA1013/TTHA0281-like"/>
    <property type="match status" value="1"/>
</dbReference>
<gene>
    <name evidence="1" type="ORF">C7B65_11205</name>
</gene>
<proteinExistence type="predicted"/>
<sequence length="124" mass="13843">MNLHAASQSSTDITWHILLEQQANGCVLATVPALPNCTLERSSREEALAAIRQLLSDRLASVEVLPVHISPTADSASSKEQSWPPFLGLFKDDRYFAELADELWAKRQVEDNEEISIEWIEPNA</sequence>
<dbReference type="STRING" id="1920490.GCA_001895925_04689"/>
<name>A0A2T1DG70_9CYAN</name>
<evidence type="ECO:0000313" key="2">
    <source>
        <dbReference type="Proteomes" id="UP000238634"/>
    </source>
</evidence>
<keyword evidence="2" id="KW-1185">Reference proteome</keyword>
<dbReference type="RefSeq" id="WP_073071953.1">
    <property type="nucleotide sequence ID" value="NZ_MPPI01000013.1"/>
</dbReference>
<reference evidence="1 2" key="1">
    <citation type="submission" date="2018-02" db="EMBL/GenBank/DDBJ databases">
        <authorList>
            <person name="Cohen D.B."/>
            <person name="Kent A.D."/>
        </authorList>
    </citation>
    <scope>NUCLEOTIDE SEQUENCE [LARGE SCALE GENOMIC DNA]</scope>
    <source>
        <strain evidence="1 2">ULC007</strain>
    </source>
</reference>
<comment type="caution">
    <text evidence="1">The sequence shown here is derived from an EMBL/GenBank/DDBJ whole genome shotgun (WGS) entry which is preliminary data.</text>
</comment>